<evidence type="ECO:0000313" key="2">
    <source>
        <dbReference type="Proteomes" id="UP000229600"/>
    </source>
</evidence>
<protein>
    <submittedName>
        <fullName evidence="1">Uncharacterized protein</fullName>
    </submittedName>
</protein>
<sequence length="263" mass="30147">MSEQPFFQGEQLLQEMNKTPGEWKVFLNPIADGQETKTRVYITHKTPIAGGENESRGAYGIVYSVDVQLEGSEKTYPFALKEFHDYKKDETKNALENHRRAKHAGLKVWNTYRISEDGSSILMSTGDVKGWEILGQKTILSKEKRETTLPFENFQNFLSEYYSQAQKAAEHNIAIAGDVPFLKIREHELDFVLGDMDLLEPSSQTNQLTIQRQNVQNLHSTLVYFLEKNFGEQAQIYIDQSEQYISQTFSGQTVKKYGGEVEK</sequence>
<name>A0A2H0N5M1_9BACT</name>
<proteinExistence type="predicted"/>
<organism evidence="1 2">
    <name type="scientific">Candidatus Magasanikbacteria bacterium CG11_big_fil_rev_8_21_14_0_20_39_34</name>
    <dbReference type="NCBI Taxonomy" id="1974653"/>
    <lineage>
        <taxon>Bacteria</taxon>
        <taxon>Candidatus Magasanikiibacteriota</taxon>
    </lineage>
</organism>
<reference evidence="1 2" key="1">
    <citation type="submission" date="2017-09" db="EMBL/GenBank/DDBJ databases">
        <title>Depth-based differentiation of microbial function through sediment-hosted aquifers and enrichment of novel symbionts in the deep terrestrial subsurface.</title>
        <authorList>
            <person name="Probst A.J."/>
            <person name="Ladd B."/>
            <person name="Jarett J.K."/>
            <person name="Geller-Mcgrath D.E."/>
            <person name="Sieber C.M."/>
            <person name="Emerson J.B."/>
            <person name="Anantharaman K."/>
            <person name="Thomas B.C."/>
            <person name="Malmstrom R."/>
            <person name="Stieglmeier M."/>
            <person name="Klingl A."/>
            <person name="Woyke T."/>
            <person name="Ryan C.M."/>
            <person name="Banfield J.F."/>
        </authorList>
    </citation>
    <scope>NUCLEOTIDE SEQUENCE [LARGE SCALE GENOMIC DNA]</scope>
    <source>
        <strain evidence="1">CG11_big_fil_rev_8_21_14_0_20_39_34</strain>
    </source>
</reference>
<dbReference type="Proteomes" id="UP000229600">
    <property type="component" value="Unassembled WGS sequence"/>
</dbReference>
<dbReference type="EMBL" id="PCWN01000007">
    <property type="protein sequence ID" value="PIR04200.1"/>
    <property type="molecule type" value="Genomic_DNA"/>
</dbReference>
<gene>
    <name evidence="1" type="ORF">COV59_03385</name>
</gene>
<dbReference type="AlphaFoldDB" id="A0A2H0N5M1"/>
<accession>A0A2H0N5M1</accession>
<evidence type="ECO:0000313" key="1">
    <source>
        <dbReference type="EMBL" id="PIR04200.1"/>
    </source>
</evidence>
<comment type="caution">
    <text evidence="1">The sequence shown here is derived from an EMBL/GenBank/DDBJ whole genome shotgun (WGS) entry which is preliminary data.</text>
</comment>